<dbReference type="InterPro" id="IPR052042">
    <property type="entry name" value="Tail_sheath_structural"/>
</dbReference>
<feature type="domain" description="Tail sheath protein subtilisin-like" evidence="2">
    <location>
        <begin position="36"/>
        <end position="169"/>
    </location>
</feature>
<feature type="domain" description="Tail sheath protein C-terminal" evidence="3">
    <location>
        <begin position="170"/>
        <end position="272"/>
    </location>
</feature>
<reference evidence="4" key="2">
    <citation type="submission" date="2020-09" db="EMBL/GenBank/DDBJ databases">
        <authorList>
            <person name="Sun Q."/>
            <person name="Zhou Y."/>
        </authorList>
    </citation>
    <scope>NUCLEOTIDE SEQUENCE</scope>
    <source>
        <strain evidence="4">CGMCC 1.15493</strain>
    </source>
</reference>
<sequence length="280" mass="30838">MAWFVTAVHTPRILLAPGFTGNRPEDPDNAGIFLANPVVSELVGIAERLRAIIVADGPNSNDAAAIAYSSDWGSKRVYVVDPFVKVQRGTAIVNEPASSAVAGLIAKIDNDRGFWWSPSNQNINGILGTARPIDFALGDINSRANFLNEANVTTIIREDGYRLWGNHTCSSDEKYTFLNVVRTADIINDSILRAHLWAVDRNITKTYIDDVEESVNAYIRTLVAMGAIAGGRCYADPDLNSPSSIAEGKVWFNVEFTPYYPAEHVIFRSRITNDYLEDIV</sequence>
<evidence type="ECO:0000259" key="2">
    <source>
        <dbReference type="Pfam" id="PF04984"/>
    </source>
</evidence>
<dbReference type="EMBL" id="BMJJ01000018">
    <property type="protein sequence ID" value="GGD41866.1"/>
    <property type="molecule type" value="Genomic_DNA"/>
</dbReference>
<dbReference type="PANTHER" id="PTHR35861:SF1">
    <property type="entry name" value="PHAGE TAIL SHEATH PROTEIN"/>
    <property type="match status" value="1"/>
</dbReference>
<dbReference type="PANTHER" id="PTHR35861">
    <property type="match status" value="1"/>
</dbReference>
<proteinExistence type="inferred from homology"/>
<evidence type="ECO:0000313" key="4">
    <source>
        <dbReference type="EMBL" id="GGD41866.1"/>
    </source>
</evidence>
<dbReference type="InterPro" id="IPR020287">
    <property type="entry name" value="Tail_sheath_C"/>
</dbReference>
<comment type="similarity">
    <text evidence="1">Belongs to the myoviridae tail sheath protein family.</text>
</comment>
<evidence type="ECO:0000313" key="5">
    <source>
        <dbReference type="Proteomes" id="UP000613160"/>
    </source>
</evidence>
<reference evidence="4" key="1">
    <citation type="journal article" date="2014" name="Int. J. Syst. Evol. Microbiol.">
        <title>Complete genome sequence of Corynebacterium casei LMG S-19264T (=DSM 44701T), isolated from a smear-ripened cheese.</title>
        <authorList>
            <consortium name="US DOE Joint Genome Institute (JGI-PGF)"/>
            <person name="Walter F."/>
            <person name="Albersmeier A."/>
            <person name="Kalinowski J."/>
            <person name="Ruckert C."/>
        </authorList>
    </citation>
    <scope>NUCLEOTIDE SEQUENCE</scope>
    <source>
        <strain evidence="4">CGMCC 1.15493</strain>
    </source>
</reference>
<dbReference type="Gene3D" id="3.40.50.11780">
    <property type="match status" value="1"/>
</dbReference>
<evidence type="ECO:0008006" key="6">
    <source>
        <dbReference type="Google" id="ProtNLM"/>
    </source>
</evidence>
<evidence type="ECO:0000256" key="1">
    <source>
        <dbReference type="ARBA" id="ARBA00008005"/>
    </source>
</evidence>
<dbReference type="Pfam" id="PF17482">
    <property type="entry name" value="Phage_sheath_1C"/>
    <property type="match status" value="1"/>
</dbReference>
<name>A0A917DHX7_9HYPH</name>
<comment type="caution">
    <text evidence="4">The sequence shown here is derived from an EMBL/GenBank/DDBJ whole genome shotgun (WGS) entry which is preliminary data.</text>
</comment>
<dbReference type="Proteomes" id="UP000613160">
    <property type="component" value="Unassembled WGS sequence"/>
</dbReference>
<accession>A0A917DHX7</accession>
<dbReference type="AlphaFoldDB" id="A0A917DHX7"/>
<keyword evidence="5" id="KW-1185">Reference proteome</keyword>
<gene>
    <name evidence="4" type="ORF">GCM10011335_50720</name>
</gene>
<evidence type="ECO:0000259" key="3">
    <source>
        <dbReference type="Pfam" id="PF17482"/>
    </source>
</evidence>
<dbReference type="InterPro" id="IPR035089">
    <property type="entry name" value="Phage_sheath_subtilisin"/>
</dbReference>
<organism evidence="4 5">
    <name type="scientific">Aureimonas glaciei</name>
    <dbReference type="NCBI Taxonomy" id="1776957"/>
    <lineage>
        <taxon>Bacteria</taxon>
        <taxon>Pseudomonadati</taxon>
        <taxon>Pseudomonadota</taxon>
        <taxon>Alphaproteobacteria</taxon>
        <taxon>Hyphomicrobiales</taxon>
        <taxon>Aurantimonadaceae</taxon>
        <taxon>Aureimonas</taxon>
    </lineage>
</organism>
<dbReference type="Pfam" id="PF04984">
    <property type="entry name" value="Phage_sheath_1"/>
    <property type="match status" value="1"/>
</dbReference>
<protein>
    <recommendedName>
        <fullName evidence="6">Phage tail protein</fullName>
    </recommendedName>
</protein>